<dbReference type="SMART" id="SM01271">
    <property type="entry name" value="LSM14"/>
    <property type="match status" value="1"/>
</dbReference>
<dbReference type="GO" id="GO:0000932">
    <property type="term" value="C:P-body"/>
    <property type="evidence" value="ECO:0007669"/>
    <property type="project" value="UniProtKB-SubCell"/>
</dbReference>
<evidence type="ECO:0000313" key="9">
    <source>
        <dbReference type="Proteomes" id="UP000076420"/>
    </source>
</evidence>
<evidence type="ECO:0000256" key="4">
    <source>
        <dbReference type="ARBA" id="ARBA00022490"/>
    </source>
</evidence>
<dbReference type="InterPro" id="IPR025609">
    <property type="entry name" value="Lsm14-like_N"/>
</dbReference>
<dbReference type="Proteomes" id="UP000076420">
    <property type="component" value="Unassembled WGS sequence"/>
</dbReference>
<dbReference type="KEGG" id="bgt:106053807"/>
<evidence type="ECO:0000259" key="6">
    <source>
        <dbReference type="PROSITE" id="PS51385"/>
    </source>
</evidence>
<dbReference type="PROSITE" id="PS51385">
    <property type="entry name" value="YJEF_N"/>
    <property type="match status" value="1"/>
</dbReference>
<dbReference type="AlphaFoldDB" id="A0A2C9K703"/>
<feature type="domain" description="DFDF" evidence="7">
    <location>
        <begin position="224"/>
        <end position="260"/>
    </location>
</feature>
<sequence length="540" mass="59172">MPPESQPSNFIGSMVSIDCGQLGIYQGHVKKIDPVMNTLTITHAFHNGLRCDQSEVNLSSTTIHDIKIIHASNEAKEIITRKATPSKMTKEIDEVTKPVCSSPIKIIEATSKARNGNGFYNSGSNGHNSQSCRRKLSPPDSPSKLTDPTDGLLGPRPRMSKSREPPIQEALEHAHDDHASNGGSGSFKNWSNHHSSADHNRKSRSSRKGESNRRGANAKNSECFSAPTESYLQEEFDFELNLAMFNKKKVFQEIENGFPELSLEEEPVEQKYKHDENVLKSGVSDTTALKQIRVPEVKSQMYFTDNGIAVPSISLELRDKLCEAASLFGLSQARQLEAFGRAASEMVIHLIGGSHRIHPKNNHQMPSVVVLCGPHHHGALGVCCARILSSHGVQVTLFMPHVTMLPPSVADELELYRLSGSAITHNVQGLPDTIDLIVTAMDTPYDLTITKQPWYVSITKWFTSGDIRAQVLALDPPADGVGIPAKWSLCKVLPLTKVAATCGSLYLCDLSIPASIFKKSGITYVSPFGSKFIIPLHAKQ</sequence>
<dbReference type="Pfam" id="PF03853">
    <property type="entry name" value="YjeF_N"/>
    <property type="match status" value="1"/>
</dbReference>
<dbReference type="InterPro" id="IPR034107">
    <property type="entry name" value="Lsm16_N"/>
</dbReference>
<dbReference type="Pfam" id="PF12701">
    <property type="entry name" value="LSM14"/>
    <property type="match status" value="1"/>
</dbReference>
<evidence type="ECO:0000313" key="8">
    <source>
        <dbReference type="EnsemblMetazoa" id="BGLB014331-PC"/>
    </source>
</evidence>
<dbReference type="SUPFAM" id="SSF64153">
    <property type="entry name" value="YjeF N-terminal domain-like"/>
    <property type="match status" value="1"/>
</dbReference>
<reference evidence="8" key="1">
    <citation type="submission" date="2020-05" db="UniProtKB">
        <authorList>
            <consortium name="EnsemblMetazoa"/>
        </authorList>
    </citation>
    <scope>IDENTIFICATION</scope>
    <source>
        <strain evidence="8">BB02</strain>
    </source>
</reference>
<feature type="region of interest" description="Disordered" evidence="5">
    <location>
        <begin position="114"/>
        <end position="164"/>
    </location>
</feature>
<dbReference type="PROSITE" id="PS51512">
    <property type="entry name" value="DFDF"/>
    <property type="match status" value="1"/>
</dbReference>
<dbReference type="GO" id="GO:0031087">
    <property type="term" value="P:deadenylation-independent decapping of nuclear-transcribed mRNA"/>
    <property type="evidence" value="ECO:0007669"/>
    <property type="project" value="InterPro"/>
</dbReference>
<dbReference type="PANTHER" id="PTHR13612">
    <property type="entry name" value="ENHANCER OF MRNA-DECAPPING PROTEIN 3"/>
    <property type="match status" value="1"/>
</dbReference>
<dbReference type="Pfam" id="PF09532">
    <property type="entry name" value="FDF"/>
    <property type="match status" value="1"/>
</dbReference>
<dbReference type="PANTHER" id="PTHR13612:SF0">
    <property type="entry name" value="ENHANCER OF MRNA-DECAPPING PROTEIN 3"/>
    <property type="match status" value="1"/>
</dbReference>
<dbReference type="VEuPathDB" id="VectorBase:BGLB014331"/>
<comment type="similarity">
    <text evidence="2">Belongs to the EDC3 family.</text>
</comment>
<dbReference type="Gene3D" id="3.40.50.10260">
    <property type="entry name" value="YjeF N-terminal domain"/>
    <property type="match status" value="1"/>
</dbReference>
<dbReference type="SMART" id="SM01199">
    <property type="entry name" value="FDF"/>
    <property type="match status" value="1"/>
</dbReference>
<dbReference type="EnsemblMetazoa" id="BGLB014331-RC">
    <property type="protein sequence ID" value="BGLB014331-PC"/>
    <property type="gene ID" value="BGLB014331"/>
</dbReference>
<dbReference type="GO" id="GO:0003729">
    <property type="term" value="F:mRNA binding"/>
    <property type="evidence" value="ECO:0007669"/>
    <property type="project" value="InterPro"/>
</dbReference>
<feature type="region of interest" description="Disordered" evidence="5">
    <location>
        <begin position="176"/>
        <end position="221"/>
    </location>
</feature>
<dbReference type="InterPro" id="IPR004443">
    <property type="entry name" value="YjeF_N_dom"/>
</dbReference>
<dbReference type="OrthoDB" id="10030313at2759"/>
<evidence type="ECO:0000259" key="7">
    <source>
        <dbReference type="PROSITE" id="PS51512"/>
    </source>
</evidence>
<dbReference type="Gene3D" id="2.30.30.100">
    <property type="match status" value="1"/>
</dbReference>
<keyword evidence="4" id="KW-0963">Cytoplasm</keyword>
<dbReference type="InterPro" id="IPR019050">
    <property type="entry name" value="FDF_dom"/>
</dbReference>
<gene>
    <name evidence="8" type="primary">106053807</name>
</gene>
<accession>A0A2C9K703</accession>
<protein>
    <recommendedName>
        <fullName evidence="3">Enhancer of mRNA-decapping protein 3</fullName>
    </recommendedName>
</protein>
<dbReference type="EnsemblMetazoa" id="BGLB014331-RB">
    <property type="protein sequence ID" value="BGLB014331-PB"/>
    <property type="gene ID" value="BGLB014331"/>
</dbReference>
<comment type="subcellular location">
    <subcellularLocation>
        <location evidence="1">Cytoplasm</location>
        <location evidence="1">P-body</location>
    </subcellularLocation>
</comment>
<evidence type="ECO:0000256" key="3">
    <source>
        <dbReference type="ARBA" id="ARBA00015797"/>
    </source>
</evidence>
<feature type="compositionally biased region" description="Low complexity" evidence="5">
    <location>
        <begin position="115"/>
        <end position="129"/>
    </location>
</feature>
<organism evidence="8 9">
    <name type="scientific">Biomphalaria glabrata</name>
    <name type="common">Bloodfluke planorb</name>
    <name type="synonym">Freshwater snail</name>
    <dbReference type="NCBI Taxonomy" id="6526"/>
    <lineage>
        <taxon>Eukaryota</taxon>
        <taxon>Metazoa</taxon>
        <taxon>Spiralia</taxon>
        <taxon>Lophotrochozoa</taxon>
        <taxon>Mollusca</taxon>
        <taxon>Gastropoda</taxon>
        <taxon>Heterobranchia</taxon>
        <taxon>Euthyneura</taxon>
        <taxon>Panpulmonata</taxon>
        <taxon>Hygrophila</taxon>
        <taxon>Lymnaeoidea</taxon>
        <taxon>Planorbidae</taxon>
        <taxon>Biomphalaria</taxon>
    </lineage>
</organism>
<dbReference type="CDD" id="cd01737">
    <property type="entry name" value="LSm16_N"/>
    <property type="match status" value="1"/>
</dbReference>
<dbReference type="GO" id="GO:0033962">
    <property type="term" value="P:P-body assembly"/>
    <property type="evidence" value="ECO:0007669"/>
    <property type="project" value="TreeGrafter"/>
</dbReference>
<proteinExistence type="inferred from homology"/>
<dbReference type="RefSeq" id="XP_013064885.2">
    <property type="nucleotide sequence ID" value="XM_013209431.2"/>
</dbReference>
<dbReference type="VEuPathDB" id="VectorBase:BGLAX_037318"/>
<evidence type="ECO:0000256" key="1">
    <source>
        <dbReference type="ARBA" id="ARBA00004201"/>
    </source>
</evidence>
<evidence type="ECO:0000256" key="2">
    <source>
        <dbReference type="ARBA" id="ARBA00006610"/>
    </source>
</evidence>
<name>A0A2C9K703_BIOGL</name>
<evidence type="ECO:0000256" key="5">
    <source>
        <dbReference type="SAM" id="MobiDB-lite"/>
    </source>
</evidence>
<feature type="domain" description="YjeF N-terminal" evidence="6">
    <location>
        <begin position="315"/>
        <end position="518"/>
    </location>
</feature>
<dbReference type="RefSeq" id="XP_013064884.2">
    <property type="nucleotide sequence ID" value="XM_013209430.2"/>
</dbReference>
<dbReference type="InterPro" id="IPR025762">
    <property type="entry name" value="DFDF"/>
</dbReference>
<dbReference type="STRING" id="6526.A0A2C9K703"/>
<dbReference type="InterPro" id="IPR036652">
    <property type="entry name" value="YjeF_N_dom_sf"/>
</dbReference>